<comment type="caution">
    <text evidence="2">The sequence shown here is derived from an EMBL/GenBank/DDBJ whole genome shotgun (WGS) entry which is preliminary data.</text>
</comment>
<sequence>MRSPYGEPGWLVQSPSGWLPASSSTFQSPSPHRSAPYAGIPLTLSAPPVDHYHTEWSYQPTHYSLVVAMINHWAQKLRRVSNHLRRETLAEAWQLWHDLIVEERLSKRLADAALLMRASDSPRPVQRRASRPATRALRSPEATPSPSRKMPRAVEELPKIQVLETTRRVGFGVLRLGRLRRPLRRRLATAMAKWREFILPAAVHLTLTAMKGVRVRARSWQLLCTGEEELKEQLRIAAAAQEASAMQHRRLSRLHCLGARLMAGALRSAAQRTKADTFAQWRRKAQLCPPRPQDLQSVVRSALPSTPPRWDLARVEQNAMPVPFEKDMVDKESISSPLTHESRPFPDLTEHLENAAPQLLQHSGNAEAAMGELRKAVNQALQESSSRSRPSPGVALPQLQGDFAEAQRQALEPHDFECIRL</sequence>
<organism evidence="2 3">
    <name type="scientific">Symbiodinium microadriaticum</name>
    <name type="common">Dinoflagellate</name>
    <name type="synonym">Zooxanthella microadriatica</name>
    <dbReference type="NCBI Taxonomy" id="2951"/>
    <lineage>
        <taxon>Eukaryota</taxon>
        <taxon>Sar</taxon>
        <taxon>Alveolata</taxon>
        <taxon>Dinophyceae</taxon>
        <taxon>Suessiales</taxon>
        <taxon>Symbiodiniaceae</taxon>
        <taxon>Symbiodinium</taxon>
    </lineage>
</organism>
<gene>
    <name evidence="2" type="ORF">AK812_SmicGene6463</name>
</gene>
<feature type="region of interest" description="Disordered" evidence="1">
    <location>
        <begin position="377"/>
        <end position="397"/>
    </location>
</feature>
<feature type="region of interest" description="Disordered" evidence="1">
    <location>
        <begin position="120"/>
        <end position="152"/>
    </location>
</feature>
<feature type="compositionally biased region" description="Polar residues" evidence="1">
    <location>
        <begin position="379"/>
        <end position="389"/>
    </location>
</feature>
<proteinExistence type="predicted"/>
<protein>
    <submittedName>
        <fullName evidence="2">Uncharacterized protein</fullName>
    </submittedName>
</protein>
<dbReference type="Proteomes" id="UP000186817">
    <property type="component" value="Unassembled WGS sequence"/>
</dbReference>
<name>A0A1Q9ER53_SYMMI</name>
<dbReference type="AlphaFoldDB" id="A0A1Q9ER53"/>
<keyword evidence="3" id="KW-1185">Reference proteome</keyword>
<accession>A0A1Q9ER53</accession>
<evidence type="ECO:0000256" key="1">
    <source>
        <dbReference type="SAM" id="MobiDB-lite"/>
    </source>
</evidence>
<dbReference type="EMBL" id="LSRX01000088">
    <property type="protein sequence ID" value="OLQ09877.1"/>
    <property type="molecule type" value="Genomic_DNA"/>
</dbReference>
<evidence type="ECO:0000313" key="3">
    <source>
        <dbReference type="Proteomes" id="UP000186817"/>
    </source>
</evidence>
<dbReference type="OrthoDB" id="10385299at2759"/>
<reference evidence="2 3" key="1">
    <citation type="submission" date="2016-02" db="EMBL/GenBank/DDBJ databases">
        <title>Genome analysis of coral dinoflagellate symbionts highlights evolutionary adaptations to a symbiotic lifestyle.</title>
        <authorList>
            <person name="Aranda M."/>
            <person name="Li Y."/>
            <person name="Liew Y.J."/>
            <person name="Baumgarten S."/>
            <person name="Simakov O."/>
            <person name="Wilson M."/>
            <person name="Piel J."/>
            <person name="Ashoor H."/>
            <person name="Bougouffa S."/>
            <person name="Bajic V.B."/>
            <person name="Ryu T."/>
            <person name="Ravasi T."/>
            <person name="Bayer T."/>
            <person name="Micklem G."/>
            <person name="Kim H."/>
            <person name="Bhak J."/>
            <person name="Lajeunesse T.C."/>
            <person name="Voolstra C.R."/>
        </authorList>
    </citation>
    <scope>NUCLEOTIDE SEQUENCE [LARGE SCALE GENOMIC DNA]</scope>
    <source>
        <strain evidence="2 3">CCMP2467</strain>
    </source>
</reference>
<evidence type="ECO:0000313" key="2">
    <source>
        <dbReference type="EMBL" id="OLQ09877.1"/>
    </source>
</evidence>